<sequence length="405" mass="45797">MMPFTRVTPCKLTDNKVCLAVAIGSFVTVIAQIDSRLSIAYTTLWIVLVIYLCVHQRNDIRFSGMTFATVFIAVLLAVYCSCCYLVFGEIGYLTGFFQLYLKCLLMYLIGTLCRNLISLDSGWTSIQIAYVLASCIYLCWALVSYFPGFSEWLSSMTYLFESKNSLGQIVGVAAIILLVNAFDESKQLRWQAFNLLISFSLSICSLLIQCRTAFLAICCAFVFLLVLRRKKKLLLFACIVIILTLIFSSEWREFFVHAFFLDKYEGADANAMSSGRLGLWEKALESINGRELFGLGDYYVDNMYINLLANLGIIGFFLLMGFWVPRVILNLSRGSRIEGIPKSCRHLFRFLACLTVFYIVESLLEGFPPFGPGTCSFMFWILCGYLDGVESRADKKCSIRGMNNV</sequence>
<dbReference type="PANTHER" id="PTHR37422:SF13">
    <property type="entry name" value="LIPOPOLYSACCHARIDE BIOSYNTHESIS PROTEIN PA4999-RELATED"/>
    <property type="match status" value="1"/>
</dbReference>
<keyword evidence="3 5" id="KW-1133">Transmembrane helix</keyword>
<evidence type="ECO:0000256" key="4">
    <source>
        <dbReference type="ARBA" id="ARBA00023136"/>
    </source>
</evidence>
<evidence type="ECO:0000256" key="1">
    <source>
        <dbReference type="ARBA" id="ARBA00004141"/>
    </source>
</evidence>
<organism evidence="7 8">
    <name type="scientific">Olsenella profusa</name>
    <dbReference type="NCBI Taxonomy" id="138595"/>
    <lineage>
        <taxon>Bacteria</taxon>
        <taxon>Bacillati</taxon>
        <taxon>Actinomycetota</taxon>
        <taxon>Coriobacteriia</taxon>
        <taxon>Coriobacteriales</taxon>
        <taxon>Atopobiaceae</taxon>
        <taxon>Olsenella</taxon>
    </lineage>
</organism>
<comment type="caution">
    <text evidence="7">The sequence shown here is derived from an EMBL/GenBank/DDBJ whole genome shotgun (WGS) entry which is preliminary data.</text>
</comment>
<feature type="transmembrane region" description="Helical" evidence="5">
    <location>
        <begin position="195"/>
        <end position="226"/>
    </location>
</feature>
<feature type="transmembrane region" description="Helical" evidence="5">
    <location>
        <begin position="99"/>
        <end position="117"/>
    </location>
</feature>
<feature type="domain" description="O-antigen ligase-related" evidence="6">
    <location>
        <begin position="198"/>
        <end position="319"/>
    </location>
</feature>
<keyword evidence="7" id="KW-0436">Ligase</keyword>
<reference evidence="7 8" key="1">
    <citation type="journal article" date="2021" name="Sci. Rep.">
        <title>The distribution of antibiotic resistance genes in chicken gut microbiota commensals.</title>
        <authorList>
            <person name="Juricova H."/>
            <person name="Matiasovicova J."/>
            <person name="Kubasova T."/>
            <person name="Cejkova D."/>
            <person name="Rychlik I."/>
        </authorList>
    </citation>
    <scope>NUCLEOTIDE SEQUENCE [LARGE SCALE GENOMIC DNA]</scope>
    <source>
        <strain evidence="7 8">An794</strain>
    </source>
</reference>
<dbReference type="Proteomes" id="UP000712527">
    <property type="component" value="Unassembled WGS sequence"/>
</dbReference>
<feature type="transmembrane region" description="Helical" evidence="5">
    <location>
        <begin position="66"/>
        <end position="87"/>
    </location>
</feature>
<evidence type="ECO:0000256" key="5">
    <source>
        <dbReference type="SAM" id="Phobius"/>
    </source>
</evidence>
<dbReference type="InterPro" id="IPR051533">
    <property type="entry name" value="WaaL-like"/>
</dbReference>
<feature type="transmembrane region" description="Helical" evidence="5">
    <location>
        <begin position="303"/>
        <end position="325"/>
    </location>
</feature>
<evidence type="ECO:0000313" key="7">
    <source>
        <dbReference type="EMBL" id="MBM6774917.1"/>
    </source>
</evidence>
<comment type="subcellular location">
    <subcellularLocation>
        <location evidence="1">Membrane</location>
        <topology evidence="1">Multi-pass membrane protein</topology>
    </subcellularLocation>
</comment>
<keyword evidence="2 5" id="KW-0812">Transmembrane</keyword>
<feature type="transmembrane region" description="Helical" evidence="5">
    <location>
        <begin position="346"/>
        <end position="364"/>
    </location>
</feature>
<feature type="transmembrane region" description="Helical" evidence="5">
    <location>
        <begin position="233"/>
        <end position="251"/>
    </location>
</feature>
<dbReference type="PANTHER" id="PTHR37422">
    <property type="entry name" value="TEICHURONIC ACID BIOSYNTHESIS PROTEIN TUAE"/>
    <property type="match status" value="1"/>
</dbReference>
<proteinExistence type="predicted"/>
<feature type="transmembrane region" description="Helical" evidence="5">
    <location>
        <begin position="12"/>
        <end position="31"/>
    </location>
</feature>
<gene>
    <name evidence="7" type="ORF">H9X80_05105</name>
</gene>
<name>A0ABS2F295_9ACTN</name>
<feature type="transmembrane region" description="Helical" evidence="5">
    <location>
        <begin position="37"/>
        <end position="54"/>
    </location>
</feature>
<evidence type="ECO:0000256" key="3">
    <source>
        <dbReference type="ARBA" id="ARBA00022989"/>
    </source>
</evidence>
<evidence type="ECO:0000313" key="8">
    <source>
        <dbReference type="Proteomes" id="UP000712527"/>
    </source>
</evidence>
<dbReference type="Pfam" id="PF04932">
    <property type="entry name" value="Wzy_C"/>
    <property type="match status" value="1"/>
</dbReference>
<evidence type="ECO:0000256" key="2">
    <source>
        <dbReference type="ARBA" id="ARBA00022692"/>
    </source>
</evidence>
<dbReference type="RefSeq" id="WP_204793262.1">
    <property type="nucleotide sequence ID" value="NZ_JACSNQ010000008.1"/>
</dbReference>
<accession>A0ABS2F295</accession>
<dbReference type="GO" id="GO:0016874">
    <property type="term" value="F:ligase activity"/>
    <property type="evidence" value="ECO:0007669"/>
    <property type="project" value="UniProtKB-KW"/>
</dbReference>
<evidence type="ECO:0000259" key="6">
    <source>
        <dbReference type="Pfam" id="PF04932"/>
    </source>
</evidence>
<dbReference type="InterPro" id="IPR007016">
    <property type="entry name" value="O-antigen_ligase-rel_domated"/>
</dbReference>
<keyword evidence="8" id="KW-1185">Reference proteome</keyword>
<keyword evidence="4 5" id="KW-0472">Membrane</keyword>
<protein>
    <submittedName>
        <fullName evidence="7">O-antigen ligase family protein</fullName>
    </submittedName>
</protein>
<dbReference type="EMBL" id="JACSNQ010000008">
    <property type="protein sequence ID" value="MBM6774917.1"/>
    <property type="molecule type" value="Genomic_DNA"/>
</dbReference>
<feature type="transmembrane region" description="Helical" evidence="5">
    <location>
        <begin position="129"/>
        <end position="149"/>
    </location>
</feature>